<comment type="subcellular location">
    <subcellularLocation>
        <location evidence="5 6">Cytoplasm</location>
    </subcellularLocation>
</comment>
<dbReference type="InterPro" id="IPR035990">
    <property type="entry name" value="TIM_sf"/>
</dbReference>
<dbReference type="HAMAP" id="MF_00147_A">
    <property type="entry name" value="TIM_A"/>
    <property type="match status" value="1"/>
</dbReference>
<keyword evidence="2 5" id="KW-0963">Cytoplasm</keyword>
<organism evidence="7 8">
    <name type="scientific">Pyrococcus kukulkanii</name>
    <dbReference type="NCBI Taxonomy" id="1609559"/>
    <lineage>
        <taxon>Archaea</taxon>
        <taxon>Methanobacteriati</taxon>
        <taxon>Methanobacteriota</taxon>
        <taxon>Thermococci</taxon>
        <taxon>Thermococcales</taxon>
        <taxon>Thermococcaceae</taxon>
        <taxon>Pyrococcus</taxon>
    </lineage>
</organism>
<comment type="pathway">
    <text evidence="5 6">Carbohydrate degradation; glycolysis; D-glyceraldehyde 3-phosphate from glycerone phosphate: step 1/1.</text>
</comment>
<name>A0ABV4T7F8_9EURY</name>
<reference evidence="7 8" key="1">
    <citation type="submission" date="2023-03" db="EMBL/GenBank/DDBJ databases">
        <title>Speciation in Pyrococcus: adaptation to high temperature as a mechanism.</title>
        <authorList>
            <person name="Gu J."/>
        </authorList>
    </citation>
    <scope>NUCLEOTIDE SEQUENCE [LARGE SCALE GENOMIC DNA]</scope>
    <source>
        <strain evidence="7 8">LMOA34</strain>
    </source>
</reference>
<feature type="active site" description="Electrophile" evidence="5">
    <location>
        <position position="96"/>
    </location>
</feature>
<dbReference type="InterPro" id="IPR000652">
    <property type="entry name" value="Triosephosphate_isomerase"/>
</dbReference>
<keyword evidence="3 5" id="KW-0324">Glycolysis</keyword>
<dbReference type="NCBIfam" id="TIGR00419">
    <property type="entry name" value="tim"/>
    <property type="match status" value="1"/>
</dbReference>
<dbReference type="PANTHER" id="PTHR21139:SF42">
    <property type="entry name" value="TRIOSEPHOSPHATE ISOMERASE"/>
    <property type="match status" value="1"/>
</dbReference>
<dbReference type="Pfam" id="PF00121">
    <property type="entry name" value="TIM"/>
    <property type="match status" value="1"/>
</dbReference>
<feature type="active site" description="Proton acceptor" evidence="5">
    <location>
        <position position="144"/>
    </location>
</feature>
<dbReference type="SUPFAM" id="SSF51351">
    <property type="entry name" value="Triosephosphate isomerase (TIM)"/>
    <property type="match status" value="1"/>
</dbReference>
<dbReference type="InterPro" id="IPR020861">
    <property type="entry name" value="Triosephosphate_isomerase_AS"/>
</dbReference>
<accession>A0ABV4T7F8</accession>
<evidence type="ECO:0000256" key="1">
    <source>
        <dbReference type="ARBA" id="ARBA00022432"/>
    </source>
</evidence>
<dbReference type="InterPro" id="IPR022891">
    <property type="entry name" value="Triosephosphate_isomerase_arc"/>
</dbReference>
<protein>
    <recommendedName>
        <fullName evidence="5 6">Triosephosphate isomerase</fullName>
        <shortName evidence="5">TIM</shortName>
        <shortName evidence="5">TPI</shortName>
        <ecNumber evidence="5 6">5.3.1.1</ecNumber>
    </recommendedName>
    <alternativeName>
        <fullName evidence="5">Triose-phosphate isomerase</fullName>
    </alternativeName>
</protein>
<comment type="similarity">
    <text evidence="5 6">Belongs to the triosephosphate isomerase family.</text>
</comment>
<evidence type="ECO:0000256" key="5">
    <source>
        <dbReference type="HAMAP-Rule" id="MF_00147"/>
    </source>
</evidence>
<feature type="binding site" evidence="5">
    <location>
        <position position="184"/>
    </location>
    <ligand>
        <name>substrate</name>
    </ligand>
</feature>
<dbReference type="RefSeq" id="WP_372823820.1">
    <property type="nucleotide sequence ID" value="NZ_JARRIC010000002.1"/>
</dbReference>
<gene>
    <name evidence="5 7" type="primary">tpiA</name>
    <name evidence="7" type="ORF">P8X34_07505</name>
</gene>
<dbReference type="PROSITE" id="PS00171">
    <property type="entry name" value="TIM_1"/>
    <property type="match status" value="1"/>
</dbReference>
<evidence type="ECO:0000256" key="6">
    <source>
        <dbReference type="RuleBase" id="RU363013"/>
    </source>
</evidence>
<evidence type="ECO:0000256" key="3">
    <source>
        <dbReference type="ARBA" id="ARBA00023152"/>
    </source>
</evidence>
<proteinExistence type="inferred from homology"/>
<feature type="binding site" evidence="5">
    <location>
        <position position="149"/>
    </location>
    <ligand>
        <name>substrate</name>
    </ligand>
</feature>
<feature type="binding site" evidence="5">
    <location>
        <begin position="205"/>
        <end position="206"/>
    </location>
    <ligand>
        <name>substrate</name>
    </ligand>
</feature>
<feature type="binding site" evidence="5">
    <location>
        <begin position="12"/>
        <end position="14"/>
    </location>
    <ligand>
        <name>substrate</name>
    </ligand>
</feature>
<comment type="pathway">
    <text evidence="5 6">Carbohydrate biosynthesis; gluconeogenesis.</text>
</comment>
<comment type="subunit">
    <text evidence="5">Homotetramer; dimer of dimers.</text>
</comment>
<evidence type="ECO:0000256" key="4">
    <source>
        <dbReference type="ARBA" id="ARBA00023235"/>
    </source>
</evidence>
<sequence length="229" mass="24004">MAKLEEPIIAVNFKTYIEATGKRALEIAKAAEKVYKETGVTIIVAPQLADLRMIAEAVEIPVFAQHIDPIKPGSHTGHVLPEAVKEAGAVGTLLNHSENRMILADLEAAIRRAEEVGLITMVCSNNPAVSAAVAALNPDYVAVEPPELIGTGIPVSKAKPEVITNTVELVKKVNPDVKVLCGAGISTGEDVKKAIELGTVGVLLASGVTKAKDPEKAIRDLVSGIIGKD</sequence>
<keyword evidence="1 5" id="KW-0312">Gluconeogenesis</keyword>
<dbReference type="PANTHER" id="PTHR21139">
    <property type="entry name" value="TRIOSEPHOSPHATE ISOMERASE"/>
    <property type="match status" value="1"/>
</dbReference>
<comment type="caution">
    <text evidence="7">The sequence shown here is derived from an EMBL/GenBank/DDBJ whole genome shotgun (WGS) entry which is preliminary data.</text>
</comment>
<keyword evidence="8" id="KW-1185">Reference proteome</keyword>
<dbReference type="EMBL" id="JARRIG010000004">
    <property type="protein sequence ID" value="MFA4804578.1"/>
    <property type="molecule type" value="Genomic_DNA"/>
</dbReference>
<evidence type="ECO:0000313" key="7">
    <source>
        <dbReference type="EMBL" id="MFA4804578.1"/>
    </source>
</evidence>
<dbReference type="CDD" id="cd00311">
    <property type="entry name" value="TIM"/>
    <property type="match status" value="1"/>
</dbReference>
<dbReference type="Gene3D" id="3.20.20.70">
    <property type="entry name" value="Aldolase class I"/>
    <property type="match status" value="1"/>
</dbReference>
<evidence type="ECO:0000313" key="8">
    <source>
        <dbReference type="Proteomes" id="UP001571980"/>
    </source>
</evidence>
<dbReference type="NCBIfam" id="NF003302">
    <property type="entry name" value="PRK04302.1"/>
    <property type="match status" value="1"/>
</dbReference>
<comment type="function">
    <text evidence="5">Involved in the gluconeogenesis. Catalyzes stereospecifically the conversion of dihydroxyacetone phosphate (DHAP) to D-glyceraldehyde-3-phosphate (G3P).</text>
</comment>
<evidence type="ECO:0000256" key="2">
    <source>
        <dbReference type="ARBA" id="ARBA00022490"/>
    </source>
</evidence>
<keyword evidence="4 5" id="KW-0413">Isomerase</keyword>
<dbReference type="PROSITE" id="PS51440">
    <property type="entry name" value="TIM_2"/>
    <property type="match status" value="1"/>
</dbReference>
<dbReference type="Proteomes" id="UP001571980">
    <property type="component" value="Unassembled WGS sequence"/>
</dbReference>
<comment type="catalytic activity">
    <reaction evidence="5 6">
        <text>D-glyceraldehyde 3-phosphate = dihydroxyacetone phosphate</text>
        <dbReference type="Rhea" id="RHEA:18585"/>
        <dbReference type="ChEBI" id="CHEBI:57642"/>
        <dbReference type="ChEBI" id="CHEBI:59776"/>
        <dbReference type="EC" id="5.3.1.1"/>
    </reaction>
</comment>
<dbReference type="GO" id="GO:0004807">
    <property type="term" value="F:triose-phosphate isomerase activity"/>
    <property type="evidence" value="ECO:0007669"/>
    <property type="project" value="UniProtKB-EC"/>
</dbReference>
<dbReference type="InterPro" id="IPR013785">
    <property type="entry name" value="Aldolase_TIM"/>
</dbReference>
<dbReference type="EC" id="5.3.1.1" evidence="5 6"/>